<feature type="compositionally biased region" description="Polar residues" evidence="1">
    <location>
        <begin position="11"/>
        <end position="25"/>
    </location>
</feature>
<sequence length="227" mass="25515">MELRPRKQFRTENTSNIGPSPNSCKAKSASVKEDNQTIPGLVSHIFLANLRDVGLLKTCRLVCKSWNIDATVSLRAWQFPKVSSVGIDVPRFCESAITTIYEAFPKITALRLNGSCDYYCFSGTPHPDPNMPFEMTHGHKSIMDFLELEKISLGPYFILEPNMMSLCLPRIPKLKHLEFYWGKSLSASLLRDSVGHLETIIISNSTKDEYRADMAQVSKMVPSVVGR</sequence>
<dbReference type="EMBL" id="CAJVCH010559984">
    <property type="protein sequence ID" value="CAG7831322.1"/>
    <property type="molecule type" value="Genomic_DNA"/>
</dbReference>
<evidence type="ECO:0000313" key="2">
    <source>
        <dbReference type="EMBL" id="CAG7831322.1"/>
    </source>
</evidence>
<dbReference type="AlphaFoldDB" id="A0A8J2LJH2"/>
<reference evidence="2" key="1">
    <citation type="submission" date="2021-06" db="EMBL/GenBank/DDBJ databases">
        <authorList>
            <person name="Hodson N. C."/>
            <person name="Mongue J. A."/>
            <person name="Jaron S. K."/>
        </authorList>
    </citation>
    <scope>NUCLEOTIDE SEQUENCE</scope>
</reference>
<dbReference type="Proteomes" id="UP000708208">
    <property type="component" value="Unassembled WGS sequence"/>
</dbReference>
<organism evidence="2 3">
    <name type="scientific">Allacma fusca</name>
    <dbReference type="NCBI Taxonomy" id="39272"/>
    <lineage>
        <taxon>Eukaryota</taxon>
        <taxon>Metazoa</taxon>
        <taxon>Ecdysozoa</taxon>
        <taxon>Arthropoda</taxon>
        <taxon>Hexapoda</taxon>
        <taxon>Collembola</taxon>
        <taxon>Symphypleona</taxon>
        <taxon>Sminthuridae</taxon>
        <taxon>Allacma</taxon>
    </lineage>
</organism>
<gene>
    <name evidence="2" type="ORF">AFUS01_LOCUS41070</name>
</gene>
<evidence type="ECO:0000313" key="3">
    <source>
        <dbReference type="Proteomes" id="UP000708208"/>
    </source>
</evidence>
<protein>
    <recommendedName>
        <fullName evidence="4">F-box domain-containing protein</fullName>
    </recommendedName>
</protein>
<feature type="region of interest" description="Disordered" evidence="1">
    <location>
        <begin position="1"/>
        <end position="26"/>
    </location>
</feature>
<comment type="caution">
    <text evidence="2">The sequence shown here is derived from an EMBL/GenBank/DDBJ whole genome shotgun (WGS) entry which is preliminary data.</text>
</comment>
<accession>A0A8J2LJH2</accession>
<proteinExistence type="predicted"/>
<keyword evidence="3" id="KW-1185">Reference proteome</keyword>
<name>A0A8J2LJH2_9HEXA</name>
<evidence type="ECO:0000256" key="1">
    <source>
        <dbReference type="SAM" id="MobiDB-lite"/>
    </source>
</evidence>
<evidence type="ECO:0008006" key="4">
    <source>
        <dbReference type="Google" id="ProtNLM"/>
    </source>
</evidence>